<organism evidence="2 3">
    <name type="scientific">Eiseniibacteriota bacterium</name>
    <dbReference type="NCBI Taxonomy" id="2212470"/>
    <lineage>
        <taxon>Bacteria</taxon>
        <taxon>Candidatus Eiseniibacteriota</taxon>
    </lineage>
</organism>
<dbReference type="Pfam" id="PF22677">
    <property type="entry name" value="Ble-like_N"/>
    <property type="match status" value="1"/>
</dbReference>
<dbReference type="InterPro" id="IPR053863">
    <property type="entry name" value="Glyoxy/Ble-like_N"/>
</dbReference>
<comment type="caution">
    <text evidence="2">The sequence shown here is derived from an EMBL/GenBank/DDBJ whole genome shotgun (WGS) entry which is preliminary data.</text>
</comment>
<dbReference type="Proteomes" id="UP000739538">
    <property type="component" value="Unassembled WGS sequence"/>
</dbReference>
<evidence type="ECO:0000313" key="3">
    <source>
        <dbReference type="Proteomes" id="UP000739538"/>
    </source>
</evidence>
<reference evidence="2" key="1">
    <citation type="submission" date="2020-04" db="EMBL/GenBank/DDBJ databases">
        <authorList>
            <person name="Zhang T."/>
        </authorList>
    </citation>
    <scope>NUCLEOTIDE SEQUENCE</scope>
    <source>
        <strain evidence="2">HKST-UBA02</strain>
    </source>
</reference>
<gene>
    <name evidence="2" type="ORF">KDA27_27940</name>
</gene>
<dbReference type="PANTHER" id="PTHR36503">
    <property type="entry name" value="BLR2520 PROTEIN"/>
    <property type="match status" value="1"/>
</dbReference>
<dbReference type="InterPro" id="IPR029068">
    <property type="entry name" value="Glyas_Bleomycin-R_OHBP_Dase"/>
</dbReference>
<dbReference type="PANTHER" id="PTHR36503:SF2">
    <property type="entry name" value="BLR2408 PROTEIN"/>
    <property type="match status" value="1"/>
</dbReference>
<dbReference type="Gene3D" id="3.10.180.10">
    <property type="entry name" value="2,3-Dihydroxybiphenyl 1,2-Dioxygenase, domain 1"/>
    <property type="match status" value="1"/>
</dbReference>
<evidence type="ECO:0000259" key="1">
    <source>
        <dbReference type="Pfam" id="PF22677"/>
    </source>
</evidence>
<protein>
    <submittedName>
        <fullName evidence="2">Glyoxalase/bleomycin resistance/extradiol dioxygenase family protein</fullName>
    </submittedName>
</protein>
<name>A0A956NM84_UNCEI</name>
<keyword evidence="2" id="KW-0223">Dioxygenase</keyword>
<accession>A0A956NM84</accession>
<reference evidence="2" key="2">
    <citation type="journal article" date="2021" name="Microbiome">
        <title>Successional dynamics and alternative stable states in a saline activated sludge microbial community over 9 years.</title>
        <authorList>
            <person name="Wang Y."/>
            <person name="Ye J."/>
            <person name="Ju F."/>
            <person name="Liu L."/>
            <person name="Boyd J.A."/>
            <person name="Deng Y."/>
            <person name="Parks D.H."/>
            <person name="Jiang X."/>
            <person name="Yin X."/>
            <person name="Woodcroft B.J."/>
            <person name="Tyson G.W."/>
            <person name="Hugenholtz P."/>
            <person name="Polz M.F."/>
            <person name="Zhang T."/>
        </authorList>
    </citation>
    <scope>NUCLEOTIDE SEQUENCE</scope>
    <source>
        <strain evidence="2">HKST-UBA02</strain>
    </source>
</reference>
<dbReference type="EMBL" id="JAGQHS010000429">
    <property type="protein sequence ID" value="MCA9759660.1"/>
    <property type="molecule type" value="Genomic_DNA"/>
</dbReference>
<dbReference type="GO" id="GO:0051213">
    <property type="term" value="F:dioxygenase activity"/>
    <property type="evidence" value="ECO:0007669"/>
    <property type="project" value="UniProtKB-KW"/>
</dbReference>
<keyword evidence="2" id="KW-0560">Oxidoreductase</keyword>
<dbReference type="SUPFAM" id="SSF54593">
    <property type="entry name" value="Glyoxalase/Bleomycin resistance protein/Dihydroxybiphenyl dioxygenase"/>
    <property type="match status" value="1"/>
</dbReference>
<sequence length="137" mass="15196">MKHDRICVNLPVADLDRSIQFYEQLGFEKHPVFGGPDCQCMIVSDHIHIMMHLADSLKQFTPHEVADPSHATGVVLSLDCETRERVDEIVATAVANGGGTYDSPQDLGFIYSHGFVDADGNVWRVNYFDPNVPLPGQ</sequence>
<evidence type="ECO:0000313" key="2">
    <source>
        <dbReference type="EMBL" id="MCA9759660.1"/>
    </source>
</evidence>
<proteinExistence type="predicted"/>
<dbReference type="AlphaFoldDB" id="A0A956NM84"/>
<feature type="domain" description="Glyoxalase/Bleomycin resistance-like N-terminal" evidence="1">
    <location>
        <begin position="8"/>
        <end position="40"/>
    </location>
</feature>